<keyword evidence="3" id="KW-1185">Reference proteome</keyword>
<proteinExistence type="predicted"/>
<dbReference type="Proteomes" id="UP000050791">
    <property type="component" value="Unassembled WGS sequence"/>
</dbReference>
<sequence>MGKVMSMARRFIINYDVEDRAMKYLEVNKNVFKAPPKHPGTVSIVDERYEKLSAHNPELDKNVNSLGIVAKSLNKGILPEGMEYVSKTTRKLPQKYAGIYPYPLPSEDFGFIVPESVPEGRLTMRQAVKLIATHQKSATDIDSLSELFSLDKEKTKQILDYFSLFEVPEKGIWTPPSMQQSELKLLDEAVSYEQNDLEDLGGNEYIQRKAVLKQLNRK</sequence>
<protein>
    <submittedName>
        <fullName evidence="4">NADH dehydrogenase [ubiquinone] 1 alpha subcomplex assembly factor 4</fullName>
    </submittedName>
</protein>
<dbReference type="GO" id="GO:0032981">
    <property type="term" value="P:mitochondrial respiratory chain complex I assembly"/>
    <property type="evidence" value="ECO:0007669"/>
    <property type="project" value="InterPro"/>
</dbReference>
<dbReference type="OrthoDB" id="2434756at2759"/>
<dbReference type="GO" id="GO:0005739">
    <property type="term" value="C:mitochondrion"/>
    <property type="evidence" value="ECO:0007669"/>
    <property type="project" value="TreeGrafter"/>
</dbReference>
<dbReference type="Proteomes" id="UP000269396">
    <property type="component" value="Unassembled WGS sequence"/>
</dbReference>
<dbReference type="AlphaFoldDB" id="A0A183NKD8"/>
<organism evidence="2 4">
    <name type="scientific">Schistosoma mattheei</name>
    <dbReference type="NCBI Taxonomy" id="31246"/>
    <lineage>
        <taxon>Eukaryota</taxon>
        <taxon>Metazoa</taxon>
        <taxon>Spiralia</taxon>
        <taxon>Lophotrochozoa</taxon>
        <taxon>Platyhelminthes</taxon>
        <taxon>Trematoda</taxon>
        <taxon>Digenea</taxon>
        <taxon>Strigeidida</taxon>
        <taxon>Schistosomatoidea</taxon>
        <taxon>Schistosomatidae</taxon>
        <taxon>Schistosoma</taxon>
    </lineage>
</organism>
<reference evidence="4" key="2">
    <citation type="submission" date="2023-11" db="UniProtKB">
        <authorList>
            <consortium name="WormBaseParasite"/>
        </authorList>
    </citation>
    <scope>IDENTIFICATION</scope>
</reference>
<reference evidence="1 3" key="1">
    <citation type="submission" date="2018-11" db="EMBL/GenBank/DDBJ databases">
        <authorList>
            <consortium name="Pathogen Informatics"/>
        </authorList>
    </citation>
    <scope>NUCLEOTIDE SEQUENCE [LARGE SCALE GENOMIC DNA]</scope>
    <source>
        <strain evidence="1">Denwood</strain>
        <strain evidence="3">Denwood, Zambia</strain>
    </source>
</reference>
<evidence type="ECO:0000313" key="3">
    <source>
        <dbReference type="Proteomes" id="UP000269396"/>
    </source>
</evidence>
<gene>
    <name evidence="1" type="ORF">SMTD_LOCUS2575</name>
</gene>
<dbReference type="PANTHER" id="PTHR13338:SF4">
    <property type="entry name" value="NADH DEHYDROGENASE [UBIQUINONE] 1 ALPHA SUBCOMPLEX ASSEMBLY FACTOR 4"/>
    <property type="match status" value="1"/>
</dbReference>
<dbReference type="Pfam" id="PF06784">
    <property type="entry name" value="UPF0240"/>
    <property type="match status" value="1"/>
</dbReference>
<evidence type="ECO:0000313" key="4">
    <source>
        <dbReference type="WBParaSite" id="SMTH1_60500.1"/>
    </source>
</evidence>
<name>A0A183NKD8_9TREM</name>
<accession>A0A183NKD8</accession>
<dbReference type="InterPro" id="IPR009622">
    <property type="entry name" value="NDUFAF4"/>
</dbReference>
<dbReference type="EMBL" id="UZAL01003704">
    <property type="protein sequence ID" value="VDO88093.1"/>
    <property type="molecule type" value="Genomic_DNA"/>
</dbReference>
<dbReference type="PANTHER" id="PTHR13338">
    <property type="entry name" value="UPF0240 PROTEIN"/>
    <property type="match status" value="1"/>
</dbReference>
<evidence type="ECO:0000313" key="2">
    <source>
        <dbReference type="Proteomes" id="UP000050791"/>
    </source>
</evidence>
<dbReference type="STRING" id="31246.A0A183NKD8"/>
<dbReference type="WBParaSite" id="SMTH1_60500.1">
    <property type="protein sequence ID" value="SMTH1_60500.1"/>
    <property type="gene ID" value="SMTH1_60500"/>
</dbReference>
<evidence type="ECO:0000313" key="1">
    <source>
        <dbReference type="EMBL" id="VDO88093.1"/>
    </source>
</evidence>